<dbReference type="Pfam" id="PF10646">
    <property type="entry name" value="Germane"/>
    <property type="match status" value="1"/>
</dbReference>
<reference evidence="2 3" key="1">
    <citation type="journal article" date="2015" name="Nature">
        <title>rRNA introns, odd ribosomes, and small enigmatic genomes across a large radiation of phyla.</title>
        <authorList>
            <person name="Brown C.T."/>
            <person name="Hug L.A."/>
            <person name="Thomas B.C."/>
            <person name="Sharon I."/>
            <person name="Castelle C.J."/>
            <person name="Singh A."/>
            <person name="Wilkins M.J."/>
            <person name="Williams K.H."/>
            <person name="Banfield J.F."/>
        </authorList>
    </citation>
    <scope>NUCLEOTIDE SEQUENCE [LARGE SCALE GENOMIC DNA]</scope>
</reference>
<evidence type="ECO:0000313" key="2">
    <source>
        <dbReference type="EMBL" id="KKW26870.1"/>
    </source>
</evidence>
<dbReference type="InterPro" id="IPR019606">
    <property type="entry name" value="GerMN"/>
</dbReference>
<evidence type="ECO:0000313" key="3">
    <source>
        <dbReference type="Proteomes" id="UP000034913"/>
    </source>
</evidence>
<feature type="domain" description="GerMN" evidence="1">
    <location>
        <begin position="67"/>
        <end position="161"/>
    </location>
</feature>
<protein>
    <submittedName>
        <fullName evidence="2">Spore germination protein-like protein</fullName>
    </submittedName>
</protein>
<organism evidence="2 3">
    <name type="scientific">candidate division Kazan bacterium GW2011_GWB1_52_7</name>
    <dbReference type="NCBI Taxonomy" id="1620414"/>
    <lineage>
        <taxon>Bacteria</taxon>
        <taxon>Bacteria division Kazan-3B-28</taxon>
    </lineage>
</organism>
<accession>A0A0G1X7R4</accession>
<name>A0A0G1X7R4_UNCK3</name>
<dbReference type="SMART" id="SM00909">
    <property type="entry name" value="Germane"/>
    <property type="match status" value="1"/>
</dbReference>
<evidence type="ECO:0000259" key="1">
    <source>
        <dbReference type="SMART" id="SM00909"/>
    </source>
</evidence>
<proteinExistence type="predicted"/>
<dbReference type="AlphaFoldDB" id="A0A0G1X7R4"/>
<dbReference type="EMBL" id="LCRB01000002">
    <property type="protein sequence ID" value="KKW26870.1"/>
    <property type="molecule type" value="Genomic_DNA"/>
</dbReference>
<sequence length="162" mass="17861">MKYLYWLIGLVILVGVGWLAYQAAPRPVEEPTTQKVFVYYTLLTETDMDLVAVEREVPVNDNKNVLALEALRELVKGPTDAEQTQGIYSSFNDGTEVNSVALADGVAIIDFNETFDTPMGGSARVRAISQTLLKTVQQFDQATEYTLGLTVNNGERDAVLEP</sequence>
<dbReference type="Proteomes" id="UP000034913">
    <property type="component" value="Unassembled WGS sequence"/>
</dbReference>
<comment type="caution">
    <text evidence="2">The sequence shown here is derived from an EMBL/GenBank/DDBJ whole genome shotgun (WGS) entry which is preliminary data.</text>
</comment>
<gene>
    <name evidence="2" type="ORF">VF00_C0002G0195</name>
</gene>